<name>A0A4R5QKF8_9PROT</name>
<evidence type="ECO:0000313" key="1">
    <source>
        <dbReference type="EMBL" id="TDH63309.1"/>
    </source>
</evidence>
<comment type="caution">
    <text evidence="1">The sequence shown here is derived from an EMBL/GenBank/DDBJ whole genome shotgun (WGS) entry which is preliminary data.</text>
</comment>
<evidence type="ECO:0000313" key="2">
    <source>
        <dbReference type="Proteomes" id="UP000295096"/>
    </source>
</evidence>
<sequence>MIFIRFDEAIFPAEVRREAERLTTRLVSLTTDRERRAFITRHSAFWREMVKPHLELLSHNKCWYSEAKDKVSFWHVDHFRPKGRVANEHEDPRSGYWWLAFNLSNYRLAGAVMNTPSRDEIDGPLLGKWDKFPLAKGSFIATLPTEDIRLETCLLLDPCNDLDPALITFDEAGKPVPACPAGTVDFDRVELSIDVLHLDFEPLNEVRREIWNKCDELAREAAHISAMPIEQRVYAQAKLLDLMRQIREMVLPTAELSSVAKAYLLKCKLPWLQRLASPI</sequence>
<dbReference type="Proteomes" id="UP000295096">
    <property type="component" value="Unassembled WGS sequence"/>
</dbReference>
<evidence type="ECO:0008006" key="3">
    <source>
        <dbReference type="Google" id="ProtNLM"/>
    </source>
</evidence>
<organism evidence="1 2">
    <name type="scientific">Dankookia rubra</name>
    <dbReference type="NCBI Taxonomy" id="1442381"/>
    <lineage>
        <taxon>Bacteria</taxon>
        <taxon>Pseudomonadati</taxon>
        <taxon>Pseudomonadota</taxon>
        <taxon>Alphaproteobacteria</taxon>
        <taxon>Acetobacterales</taxon>
        <taxon>Roseomonadaceae</taxon>
        <taxon>Dankookia</taxon>
    </lineage>
</organism>
<reference evidence="1 2" key="1">
    <citation type="journal article" date="2016" name="J. Microbiol.">
        <title>Dankookia rubra gen. nov., sp. nov., an alphaproteobacterium isolated from sediment of a shallow stream.</title>
        <authorList>
            <person name="Kim W.H."/>
            <person name="Kim D.H."/>
            <person name="Kang K."/>
            <person name="Ahn T.Y."/>
        </authorList>
    </citation>
    <scope>NUCLEOTIDE SEQUENCE [LARGE SCALE GENOMIC DNA]</scope>
    <source>
        <strain evidence="1 2">JCM30602</strain>
    </source>
</reference>
<accession>A0A4R5QKF8</accession>
<dbReference type="OrthoDB" id="5422822at2"/>
<dbReference type="RefSeq" id="WP_133288071.1">
    <property type="nucleotide sequence ID" value="NZ_SMSJ01000006.1"/>
</dbReference>
<dbReference type="AlphaFoldDB" id="A0A4R5QKF8"/>
<dbReference type="EMBL" id="SMSJ01000006">
    <property type="protein sequence ID" value="TDH63309.1"/>
    <property type="molecule type" value="Genomic_DNA"/>
</dbReference>
<protein>
    <recommendedName>
        <fullName evidence="3">TIGR02646 family protein</fullName>
    </recommendedName>
</protein>
<keyword evidence="2" id="KW-1185">Reference proteome</keyword>
<proteinExistence type="predicted"/>
<gene>
    <name evidence="1" type="ORF">E2C06_08040</name>
</gene>